<accession>A0A392PH53</accession>
<evidence type="ECO:0000313" key="1">
    <source>
        <dbReference type="EMBL" id="MCI10810.1"/>
    </source>
</evidence>
<dbReference type="Proteomes" id="UP000265520">
    <property type="component" value="Unassembled WGS sequence"/>
</dbReference>
<name>A0A392PH53_9FABA</name>
<protein>
    <submittedName>
        <fullName evidence="1">Uncharacterized protein</fullName>
    </submittedName>
</protein>
<comment type="caution">
    <text evidence="1">The sequence shown here is derived from an EMBL/GenBank/DDBJ whole genome shotgun (WGS) entry which is preliminary data.</text>
</comment>
<proteinExistence type="predicted"/>
<keyword evidence="2" id="KW-1185">Reference proteome</keyword>
<dbReference type="AlphaFoldDB" id="A0A392PH53"/>
<organism evidence="1 2">
    <name type="scientific">Trifolium medium</name>
    <dbReference type="NCBI Taxonomy" id="97028"/>
    <lineage>
        <taxon>Eukaryota</taxon>
        <taxon>Viridiplantae</taxon>
        <taxon>Streptophyta</taxon>
        <taxon>Embryophyta</taxon>
        <taxon>Tracheophyta</taxon>
        <taxon>Spermatophyta</taxon>
        <taxon>Magnoliopsida</taxon>
        <taxon>eudicotyledons</taxon>
        <taxon>Gunneridae</taxon>
        <taxon>Pentapetalae</taxon>
        <taxon>rosids</taxon>
        <taxon>fabids</taxon>
        <taxon>Fabales</taxon>
        <taxon>Fabaceae</taxon>
        <taxon>Papilionoideae</taxon>
        <taxon>50 kb inversion clade</taxon>
        <taxon>NPAAA clade</taxon>
        <taxon>Hologalegina</taxon>
        <taxon>IRL clade</taxon>
        <taxon>Trifolieae</taxon>
        <taxon>Trifolium</taxon>
    </lineage>
</organism>
<evidence type="ECO:0000313" key="2">
    <source>
        <dbReference type="Proteomes" id="UP000265520"/>
    </source>
</evidence>
<reference evidence="1 2" key="1">
    <citation type="journal article" date="2018" name="Front. Plant Sci.">
        <title>Red Clover (Trifolium pratense) and Zigzag Clover (T. medium) - A Picture of Genomic Similarities and Differences.</title>
        <authorList>
            <person name="Dluhosova J."/>
            <person name="Istvanek J."/>
            <person name="Nedelnik J."/>
            <person name="Repkova J."/>
        </authorList>
    </citation>
    <scope>NUCLEOTIDE SEQUENCE [LARGE SCALE GENOMIC DNA]</scope>
    <source>
        <strain evidence="2">cv. 10/8</strain>
        <tissue evidence="1">Leaf</tissue>
    </source>
</reference>
<sequence>MGGFRLVFNITEDNSAKNVLHHAPYKISSVVAVPLICTASPLPSWTELPLWHNRGATCRY</sequence>
<dbReference type="EMBL" id="LXQA010077714">
    <property type="protein sequence ID" value="MCI10810.1"/>
    <property type="molecule type" value="Genomic_DNA"/>
</dbReference>